<sequence length="179" mass="18914">MTADLAAAALIDRGLAVFPLPPGARRPDQRGWSARCTTNPADVRSRWPAQANIGVGCRASGVVVLDLDRHAHGPDGVAAFTELCARHQQPLPRTLRVRTPHGQHLFLRVPAGGPPIDSSSGTASPFGPGIDVRAPGQRTGGYVVGAGSVVDGVRYEIDQDHDIADLPAWLAALLLEEDR</sequence>
<accession>A0A3E0G717</accession>
<proteinExistence type="predicted"/>
<comment type="caution">
    <text evidence="2">The sequence shown here is derived from an EMBL/GenBank/DDBJ whole genome shotgun (WGS) entry which is preliminary data.</text>
</comment>
<dbReference type="Proteomes" id="UP000256269">
    <property type="component" value="Unassembled WGS sequence"/>
</dbReference>
<dbReference type="AlphaFoldDB" id="A0A3E0G717"/>
<gene>
    <name evidence="2" type="ORF">BCF44_1384</name>
</gene>
<name>A0A3E0G717_9PSEU</name>
<dbReference type="RefSeq" id="WP_170218256.1">
    <property type="nucleotide sequence ID" value="NZ_CP144378.1"/>
</dbReference>
<reference evidence="2 3" key="1">
    <citation type="submission" date="2018-08" db="EMBL/GenBank/DDBJ databases">
        <title>Genomic Encyclopedia of Archaeal and Bacterial Type Strains, Phase II (KMG-II): from individual species to whole genera.</title>
        <authorList>
            <person name="Goeker M."/>
        </authorList>
    </citation>
    <scope>NUCLEOTIDE SEQUENCE [LARGE SCALE GENOMIC DNA]</scope>
    <source>
        <strain evidence="2 3">DSM 45791</strain>
    </source>
</reference>
<evidence type="ECO:0000313" key="3">
    <source>
        <dbReference type="Proteomes" id="UP000256269"/>
    </source>
</evidence>
<feature type="domain" description="DNA primase/polymerase bifunctional N-terminal" evidence="1">
    <location>
        <begin position="7"/>
        <end position="170"/>
    </location>
</feature>
<organism evidence="2 3">
    <name type="scientific">Kutzneria buriramensis</name>
    <dbReference type="NCBI Taxonomy" id="1045776"/>
    <lineage>
        <taxon>Bacteria</taxon>
        <taxon>Bacillati</taxon>
        <taxon>Actinomycetota</taxon>
        <taxon>Actinomycetes</taxon>
        <taxon>Pseudonocardiales</taxon>
        <taxon>Pseudonocardiaceae</taxon>
        <taxon>Kutzneria</taxon>
    </lineage>
</organism>
<dbReference type="CDD" id="cd04859">
    <property type="entry name" value="Prim_Pol"/>
    <property type="match status" value="1"/>
</dbReference>
<keyword evidence="3" id="KW-1185">Reference proteome</keyword>
<dbReference type="InterPro" id="IPR015330">
    <property type="entry name" value="DNA_primase/pol_bifunc_N"/>
</dbReference>
<evidence type="ECO:0000259" key="1">
    <source>
        <dbReference type="SMART" id="SM00943"/>
    </source>
</evidence>
<protein>
    <submittedName>
        <fullName evidence="2">Bifunctional DNA primase/polymerase-like protein</fullName>
    </submittedName>
</protein>
<dbReference type="SMART" id="SM00943">
    <property type="entry name" value="Prim-Pol"/>
    <property type="match status" value="1"/>
</dbReference>
<dbReference type="EMBL" id="QUNO01000038">
    <property type="protein sequence ID" value="REH18017.1"/>
    <property type="molecule type" value="Genomic_DNA"/>
</dbReference>
<dbReference type="Pfam" id="PF09250">
    <property type="entry name" value="Prim-Pol"/>
    <property type="match status" value="1"/>
</dbReference>
<evidence type="ECO:0000313" key="2">
    <source>
        <dbReference type="EMBL" id="REH18017.1"/>
    </source>
</evidence>
<dbReference type="SUPFAM" id="SSF56747">
    <property type="entry name" value="Prim-pol domain"/>
    <property type="match status" value="1"/>
</dbReference>